<dbReference type="InterPro" id="IPR005333">
    <property type="entry name" value="Transcription_factor_TCP"/>
</dbReference>
<evidence type="ECO:0000313" key="7">
    <source>
        <dbReference type="EMBL" id="PSS16454.1"/>
    </source>
</evidence>
<evidence type="ECO:0000259" key="6">
    <source>
        <dbReference type="PROSITE" id="PS51369"/>
    </source>
</evidence>
<keyword evidence="3" id="KW-0238">DNA-binding</keyword>
<comment type="subcellular location">
    <subcellularLocation>
        <location evidence="1">Nucleus</location>
    </subcellularLocation>
</comment>
<dbReference type="EMBL" id="NKQK01000012">
    <property type="protein sequence ID" value="PSS16454.1"/>
    <property type="molecule type" value="Genomic_DNA"/>
</dbReference>
<dbReference type="Gramene" id="PSS16454">
    <property type="protein sequence ID" value="PSS16454"/>
    <property type="gene ID" value="CEY00_Acc13889"/>
</dbReference>
<dbReference type="InterPro" id="IPR017887">
    <property type="entry name" value="TF_TCP_subgr"/>
</dbReference>
<dbReference type="AlphaFoldDB" id="A0A2R6QXG8"/>
<dbReference type="PANTHER" id="PTHR31072:SF93">
    <property type="entry name" value="TRANSCRIPTION FACTOR TCP24"/>
    <property type="match status" value="1"/>
</dbReference>
<reference evidence="7 8" key="1">
    <citation type="submission" date="2017-07" db="EMBL/GenBank/DDBJ databases">
        <title>An improved, manually edited Actinidia chinensis var. chinensis (kiwifruit) genome highlights the challenges associated with draft genomes and gene prediction in plants.</title>
        <authorList>
            <person name="Pilkington S."/>
            <person name="Crowhurst R."/>
            <person name="Hilario E."/>
            <person name="Nardozza S."/>
            <person name="Fraser L."/>
            <person name="Peng Y."/>
            <person name="Gunaseelan K."/>
            <person name="Simpson R."/>
            <person name="Tahir J."/>
            <person name="Deroles S."/>
            <person name="Templeton K."/>
            <person name="Luo Z."/>
            <person name="Davy M."/>
            <person name="Cheng C."/>
            <person name="Mcneilage M."/>
            <person name="Scaglione D."/>
            <person name="Liu Y."/>
            <person name="Zhang Q."/>
            <person name="Datson P."/>
            <person name="De Silva N."/>
            <person name="Gardiner S."/>
            <person name="Bassett H."/>
            <person name="Chagne D."/>
            <person name="Mccallum J."/>
            <person name="Dzierzon H."/>
            <person name="Deng C."/>
            <person name="Wang Y.-Y."/>
            <person name="Barron N."/>
            <person name="Manako K."/>
            <person name="Bowen J."/>
            <person name="Foster T."/>
            <person name="Erridge Z."/>
            <person name="Tiffin H."/>
            <person name="Waite C."/>
            <person name="Davies K."/>
            <person name="Grierson E."/>
            <person name="Laing W."/>
            <person name="Kirk R."/>
            <person name="Chen X."/>
            <person name="Wood M."/>
            <person name="Montefiori M."/>
            <person name="Brummell D."/>
            <person name="Schwinn K."/>
            <person name="Catanach A."/>
            <person name="Fullerton C."/>
            <person name="Li D."/>
            <person name="Meiyalaghan S."/>
            <person name="Nieuwenhuizen N."/>
            <person name="Read N."/>
            <person name="Prakash R."/>
            <person name="Hunter D."/>
            <person name="Zhang H."/>
            <person name="Mckenzie M."/>
            <person name="Knabel M."/>
            <person name="Harris A."/>
            <person name="Allan A."/>
            <person name="Chen A."/>
            <person name="Janssen B."/>
            <person name="Plunkett B."/>
            <person name="Dwamena C."/>
            <person name="Voogd C."/>
            <person name="Leif D."/>
            <person name="Lafferty D."/>
            <person name="Souleyre E."/>
            <person name="Varkonyi-Gasic E."/>
            <person name="Gambi F."/>
            <person name="Hanley J."/>
            <person name="Yao J.-L."/>
            <person name="Cheung J."/>
            <person name="David K."/>
            <person name="Warren B."/>
            <person name="Marsh K."/>
            <person name="Snowden K."/>
            <person name="Lin-Wang K."/>
            <person name="Brian L."/>
            <person name="Martinez-Sanchez M."/>
            <person name="Wang M."/>
            <person name="Ileperuma N."/>
            <person name="Macnee N."/>
            <person name="Campin R."/>
            <person name="Mcatee P."/>
            <person name="Drummond R."/>
            <person name="Espley R."/>
            <person name="Ireland H."/>
            <person name="Wu R."/>
            <person name="Atkinson R."/>
            <person name="Karunairetnam S."/>
            <person name="Bulley S."/>
            <person name="Chunkath S."/>
            <person name="Hanley Z."/>
            <person name="Storey R."/>
            <person name="Thrimawithana A."/>
            <person name="Thomson S."/>
            <person name="David C."/>
            <person name="Testolin R."/>
        </authorList>
    </citation>
    <scope>NUCLEOTIDE SEQUENCE [LARGE SCALE GENOMIC DNA]</scope>
    <source>
        <strain evidence="8">cv. Red5</strain>
        <tissue evidence="7">Young leaf</tissue>
    </source>
</reference>
<keyword evidence="5" id="KW-0539">Nucleus</keyword>
<evidence type="ECO:0000256" key="2">
    <source>
        <dbReference type="ARBA" id="ARBA00023015"/>
    </source>
</evidence>
<keyword evidence="2" id="KW-0805">Transcription regulation</keyword>
<evidence type="ECO:0000256" key="4">
    <source>
        <dbReference type="ARBA" id="ARBA00023163"/>
    </source>
</evidence>
<dbReference type="Pfam" id="PF03634">
    <property type="entry name" value="TCP"/>
    <property type="match status" value="1"/>
</dbReference>
<dbReference type="STRING" id="1590841.A0A2R6QXG8"/>
<dbReference type="GO" id="GO:0003700">
    <property type="term" value="F:DNA-binding transcription factor activity"/>
    <property type="evidence" value="ECO:0007669"/>
    <property type="project" value="InterPro"/>
</dbReference>
<evidence type="ECO:0000256" key="3">
    <source>
        <dbReference type="ARBA" id="ARBA00023125"/>
    </source>
</evidence>
<organism evidence="7 8">
    <name type="scientific">Actinidia chinensis var. chinensis</name>
    <name type="common">Chinese soft-hair kiwi</name>
    <dbReference type="NCBI Taxonomy" id="1590841"/>
    <lineage>
        <taxon>Eukaryota</taxon>
        <taxon>Viridiplantae</taxon>
        <taxon>Streptophyta</taxon>
        <taxon>Embryophyta</taxon>
        <taxon>Tracheophyta</taxon>
        <taxon>Spermatophyta</taxon>
        <taxon>Magnoliopsida</taxon>
        <taxon>eudicotyledons</taxon>
        <taxon>Gunneridae</taxon>
        <taxon>Pentapetalae</taxon>
        <taxon>asterids</taxon>
        <taxon>Ericales</taxon>
        <taxon>Actinidiaceae</taxon>
        <taxon>Actinidia</taxon>
    </lineage>
</organism>
<dbReference type="InParanoid" id="A0A2R6QXG8"/>
<comment type="caution">
    <text evidence="7">The sequence shown here is derived from an EMBL/GenBank/DDBJ whole genome shotgun (WGS) entry which is preliminary data.</text>
</comment>
<accession>A0A2R6QXG8</accession>
<gene>
    <name evidence="7" type="ORF">CEY00_Acc13889</name>
</gene>
<protein>
    <submittedName>
        <fullName evidence="7">Transcription factor like</fullName>
    </submittedName>
</protein>
<dbReference type="GO" id="GO:0005634">
    <property type="term" value="C:nucleus"/>
    <property type="evidence" value="ECO:0007669"/>
    <property type="project" value="UniProtKB-SubCell"/>
</dbReference>
<dbReference type="PANTHER" id="PTHR31072">
    <property type="entry name" value="TRANSCRIPTION FACTOR TCP4-RELATED"/>
    <property type="match status" value="1"/>
</dbReference>
<sequence length="223" mass="24241">MIMKNSGGGEIVQVQGGHILRSTSRKDRHSKVFTAKGPRDRRIRISAHTAIQFYDVQDRLGYDRPSKAVDWLMKKAKTAIDNLAELPPWNPSDSGTNLAPSEITVSPPNLESTSEYGFQIQGYFGQTTDMQPVGDPMKSFFPASTDRQDLCLSLHSLRDPSSDPSPTEPALLQAASPVDFPANYAAWNGGGGTGENIFGAAQPFFSQKGDPSVQLFTSGSYVE</sequence>
<dbReference type="GO" id="GO:0043565">
    <property type="term" value="F:sequence-specific DNA binding"/>
    <property type="evidence" value="ECO:0007669"/>
    <property type="project" value="TreeGrafter"/>
</dbReference>
<keyword evidence="8" id="KW-1185">Reference proteome</keyword>
<feature type="domain" description="TCP" evidence="6">
    <location>
        <begin position="25"/>
        <end position="83"/>
    </location>
</feature>
<reference evidence="8" key="2">
    <citation type="journal article" date="2018" name="BMC Genomics">
        <title>A manually annotated Actinidia chinensis var. chinensis (kiwifruit) genome highlights the challenges associated with draft genomes and gene prediction in plants.</title>
        <authorList>
            <person name="Pilkington S.M."/>
            <person name="Crowhurst R."/>
            <person name="Hilario E."/>
            <person name="Nardozza S."/>
            <person name="Fraser L."/>
            <person name="Peng Y."/>
            <person name="Gunaseelan K."/>
            <person name="Simpson R."/>
            <person name="Tahir J."/>
            <person name="Deroles S.C."/>
            <person name="Templeton K."/>
            <person name="Luo Z."/>
            <person name="Davy M."/>
            <person name="Cheng C."/>
            <person name="McNeilage M."/>
            <person name="Scaglione D."/>
            <person name="Liu Y."/>
            <person name="Zhang Q."/>
            <person name="Datson P."/>
            <person name="De Silva N."/>
            <person name="Gardiner S.E."/>
            <person name="Bassett H."/>
            <person name="Chagne D."/>
            <person name="McCallum J."/>
            <person name="Dzierzon H."/>
            <person name="Deng C."/>
            <person name="Wang Y.Y."/>
            <person name="Barron L."/>
            <person name="Manako K."/>
            <person name="Bowen J."/>
            <person name="Foster T.M."/>
            <person name="Erridge Z.A."/>
            <person name="Tiffin H."/>
            <person name="Waite C.N."/>
            <person name="Davies K.M."/>
            <person name="Grierson E.P."/>
            <person name="Laing W.A."/>
            <person name="Kirk R."/>
            <person name="Chen X."/>
            <person name="Wood M."/>
            <person name="Montefiori M."/>
            <person name="Brummell D.A."/>
            <person name="Schwinn K.E."/>
            <person name="Catanach A."/>
            <person name="Fullerton C."/>
            <person name="Li D."/>
            <person name="Meiyalaghan S."/>
            <person name="Nieuwenhuizen N."/>
            <person name="Read N."/>
            <person name="Prakash R."/>
            <person name="Hunter D."/>
            <person name="Zhang H."/>
            <person name="McKenzie M."/>
            <person name="Knabel M."/>
            <person name="Harris A."/>
            <person name="Allan A.C."/>
            <person name="Gleave A."/>
            <person name="Chen A."/>
            <person name="Janssen B.J."/>
            <person name="Plunkett B."/>
            <person name="Ampomah-Dwamena C."/>
            <person name="Voogd C."/>
            <person name="Leif D."/>
            <person name="Lafferty D."/>
            <person name="Souleyre E.J.F."/>
            <person name="Varkonyi-Gasic E."/>
            <person name="Gambi F."/>
            <person name="Hanley J."/>
            <person name="Yao J.L."/>
            <person name="Cheung J."/>
            <person name="David K.M."/>
            <person name="Warren B."/>
            <person name="Marsh K."/>
            <person name="Snowden K.C."/>
            <person name="Lin-Wang K."/>
            <person name="Brian L."/>
            <person name="Martinez-Sanchez M."/>
            <person name="Wang M."/>
            <person name="Ileperuma N."/>
            <person name="Macnee N."/>
            <person name="Campin R."/>
            <person name="McAtee P."/>
            <person name="Drummond R.S.M."/>
            <person name="Espley R.V."/>
            <person name="Ireland H.S."/>
            <person name="Wu R."/>
            <person name="Atkinson R.G."/>
            <person name="Karunairetnam S."/>
            <person name="Bulley S."/>
            <person name="Chunkath S."/>
            <person name="Hanley Z."/>
            <person name="Storey R."/>
            <person name="Thrimawithana A.H."/>
            <person name="Thomson S."/>
            <person name="David C."/>
            <person name="Testolin R."/>
            <person name="Huang H."/>
            <person name="Hellens R.P."/>
            <person name="Schaffer R.J."/>
        </authorList>
    </citation>
    <scope>NUCLEOTIDE SEQUENCE [LARGE SCALE GENOMIC DNA]</scope>
    <source>
        <strain evidence="8">cv. Red5</strain>
    </source>
</reference>
<evidence type="ECO:0000256" key="5">
    <source>
        <dbReference type="ARBA" id="ARBA00023242"/>
    </source>
</evidence>
<name>A0A2R6QXG8_ACTCC</name>
<evidence type="ECO:0000313" key="8">
    <source>
        <dbReference type="Proteomes" id="UP000241394"/>
    </source>
</evidence>
<proteinExistence type="predicted"/>
<evidence type="ECO:0000256" key="1">
    <source>
        <dbReference type="ARBA" id="ARBA00004123"/>
    </source>
</evidence>
<dbReference type="PROSITE" id="PS51369">
    <property type="entry name" value="TCP"/>
    <property type="match status" value="1"/>
</dbReference>
<keyword evidence="4" id="KW-0804">Transcription</keyword>
<dbReference type="Proteomes" id="UP000241394">
    <property type="component" value="Chromosome LG12"/>
</dbReference>
<dbReference type="OrthoDB" id="1927134at2759"/>